<dbReference type="PANTHER" id="PTHR45717">
    <property type="entry name" value="OS12G0527900 PROTEIN"/>
    <property type="match status" value="1"/>
</dbReference>
<dbReference type="GO" id="GO:0003729">
    <property type="term" value="F:mRNA binding"/>
    <property type="evidence" value="ECO:0007669"/>
    <property type="project" value="UniProtKB-ARBA"/>
</dbReference>
<evidence type="ECO:0000256" key="9">
    <source>
        <dbReference type="SAM" id="Phobius"/>
    </source>
</evidence>
<evidence type="ECO:0000256" key="2">
    <source>
        <dbReference type="ARBA" id="ARBA00007626"/>
    </source>
</evidence>
<feature type="repeat" description="PPR" evidence="6">
    <location>
        <begin position="219"/>
        <end position="253"/>
    </location>
</feature>
<dbReference type="FunFam" id="1.25.40.10:FF:000385">
    <property type="entry name" value="Pentatricopeptide repeat-containing protein mitochondrial"/>
    <property type="match status" value="1"/>
</dbReference>
<comment type="subcellular location">
    <subcellularLocation>
        <location evidence="1">Mitochondrion</location>
    </subcellularLocation>
</comment>
<evidence type="ECO:0000256" key="5">
    <source>
        <dbReference type="ARBA" id="ARBA00023128"/>
    </source>
</evidence>
<dbReference type="Pfam" id="PF01535">
    <property type="entry name" value="PPR"/>
    <property type="match status" value="4"/>
</dbReference>
<comment type="similarity">
    <text evidence="2">Belongs to the PPR family. P subfamily.</text>
</comment>
<dbReference type="FunFam" id="1.25.40.10:FF:000618">
    <property type="entry name" value="Pentatricopeptide repeat-containing protein mitochondrial"/>
    <property type="match status" value="1"/>
</dbReference>
<gene>
    <name evidence="10" type="ORF">AARE701A_LOCUS115</name>
</gene>
<dbReference type="InterPro" id="IPR011990">
    <property type="entry name" value="TPR-like_helical_dom_sf"/>
</dbReference>
<evidence type="ECO:0000256" key="6">
    <source>
        <dbReference type="PROSITE-ProRule" id="PRU00708"/>
    </source>
</evidence>
<evidence type="ECO:0000256" key="7">
    <source>
        <dbReference type="SAM" id="Coils"/>
    </source>
</evidence>
<dbReference type="AlphaFoldDB" id="A0A8S1ZI14"/>
<evidence type="ECO:0000313" key="11">
    <source>
        <dbReference type="Proteomes" id="UP000682877"/>
    </source>
</evidence>
<name>A0A8S1ZI14_ARAAE</name>
<evidence type="ECO:0000256" key="8">
    <source>
        <dbReference type="SAM" id="MobiDB-lite"/>
    </source>
</evidence>
<dbReference type="Gene3D" id="1.25.40.10">
    <property type="entry name" value="Tetratricopeptide repeat domain"/>
    <property type="match status" value="2"/>
</dbReference>
<proteinExistence type="inferred from homology"/>
<keyword evidence="7" id="KW-0175">Coiled coil</keyword>
<keyword evidence="3" id="KW-0677">Repeat</keyword>
<feature type="coiled-coil region" evidence="7">
    <location>
        <begin position="669"/>
        <end position="696"/>
    </location>
</feature>
<organism evidence="10 11">
    <name type="scientific">Arabidopsis arenosa</name>
    <name type="common">Sand rock-cress</name>
    <name type="synonym">Cardaminopsis arenosa</name>
    <dbReference type="NCBI Taxonomy" id="38785"/>
    <lineage>
        <taxon>Eukaryota</taxon>
        <taxon>Viridiplantae</taxon>
        <taxon>Streptophyta</taxon>
        <taxon>Embryophyta</taxon>
        <taxon>Tracheophyta</taxon>
        <taxon>Spermatophyta</taxon>
        <taxon>Magnoliopsida</taxon>
        <taxon>eudicotyledons</taxon>
        <taxon>Gunneridae</taxon>
        <taxon>Pentapetalae</taxon>
        <taxon>rosids</taxon>
        <taxon>malvids</taxon>
        <taxon>Brassicales</taxon>
        <taxon>Brassicaceae</taxon>
        <taxon>Camelineae</taxon>
        <taxon>Arabidopsis</taxon>
    </lineage>
</organism>
<evidence type="ECO:0000313" key="10">
    <source>
        <dbReference type="EMBL" id="CAE5956336.1"/>
    </source>
</evidence>
<feature type="compositionally biased region" description="Acidic residues" evidence="8">
    <location>
        <begin position="781"/>
        <end position="791"/>
    </location>
</feature>
<dbReference type="GO" id="GO:0005739">
    <property type="term" value="C:mitochondrion"/>
    <property type="evidence" value="ECO:0007669"/>
    <property type="project" value="UniProtKB-SubCell"/>
</dbReference>
<keyword evidence="9" id="KW-1133">Transmembrane helix</keyword>
<feature type="region of interest" description="Disordered" evidence="8">
    <location>
        <begin position="759"/>
        <end position="791"/>
    </location>
</feature>
<feature type="compositionally biased region" description="Polar residues" evidence="8">
    <location>
        <begin position="763"/>
        <end position="772"/>
    </location>
</feature>
<sequence>MNFRNLITSGSRLGKRFCATVFAPASATGVVEASVSSPAAANGVETSVPAPTAANGVEASISAPAAANGVKASVPAPTEASRQRELYKKLSKLSVAGGTVAETLNQFIMEGITVRKVDLFRCAKDLRKFRRHQHALEIFDWMEKRKMTFSVSDHAIRLDLIAKTKGLEAAENYLNNLDPSAKNHQSTYGALMNCYCVELEEEKAKAHFKKMDELNFVNNSLPFNNMMSMYMRLSQPEKVPVLVDAMKQRGISPCGVTYSIWMQSCGSLNDLDGLEKIIDEMGKDSEAKTTWNTFSNLAAIFTKAGLYEKAESALKSMEKKMNPNNRDSHHFLISLYAGISKAPEVYRVWESLKKARPEVNNLSYLVMLQAMSKLGDIDGIKKIFTEWESKCWAYDMRLANIAINTYLKGNMYEEAEKILDGAMEKSKGPFSKARQLLMIHLLENGKADLAMKHLEAAFSDSAENKDEWSWSSELVSLFFLNFEKAKDVDGAEDFCKILSNWKPLDAETMSFLIKTYAAAEKTCPDMRERLSQHQIVSFLLRVCNLWTIEEVASFESRKAVYPGGVQGEQDLEVDIEAGRSDVTQESTSDTVSGNGVWSDRVNFGVSEKIADDLICPLMGDEKRVETSSQSLGLAEIKCDNGKFKKSRKASKPPRPPKGPSLSENDRKIMRDIQELAMRKRARIERMKNSLKRMKATKSSPSSPCITIFSMIITALFFAFLVFQGFSTGSSSLSSDKSPAPTVSPNNRLISVHLYNDFAPVEQTDPSPTTSIRYTRKRISGAEEEDSRDVTR</sequence>
<keyword evidence="5" id="KW-0496">Mitochondrion</keyword>
<dbReference type="SUPFAM" id="SSF48452">
    <property type="entry name" value="TPR-like"/>
    <property type="match status" value="1"/>
</dbReference>
<keyword evidence="4" id="KW-0809">Transit peptide</keyword>
<evidence type="ECO:0000256" key="1">
    <source>
        <dbReference type="ARBA" id="ARBA00004173"/>
    </source>
</evidence>
<keyword evidence="9" id="KW-0472">Membrane</keyword>
<reference evidence="10" key="1">
    <citation type="submission" date="2021-01" db="EMBL/GenBank/DDBJ databases">
        <authorList>
            <person name="Bezrukov I."/>
        </authorList>
    </citation>
    <scope>NUCLEOTIDE SEQUENCE</scope>
</reference>
<protein>
    <submittedName>
        <fullName evidence="10">Uncharacterized protein</fullName>
    </submittedName>
</protein>
<dbReference type="PROSITE" id="PS51375">
    <property type="entry name" value="PPR"/>
    <property type="match status" value="1"/>
</dbReference>
<feature type="region of interest" description="Disordered" evidence="8">
    <location>
        <begin position="642"/>
        <end position="667"/>
    </location>
</feature>
<feature type="transmembrane region" description="Helical" evidence="9">
    <location>
        <begin position="705"/>
        <end position="725"/>
    </location>
</feature>
<keyword evidence="11" id="KW-1185">Reference proteome</keyword>
<evidence type="ECO:0000256" key="4">
    <source>
        <dbReference type="ARBA" id="ARBA00022946"/>
    </source>
</evidence>
<dbReference type="Proteomes" id="UP000682877">
    <property type="component" value="Chromosome 1"/>
</dbReference>
<evidence type="ECO:0000256" key="3">
    <source>
        <dbReference type="ARBA" id="ARBA00022737"/>
    </source>
</evidence>
<dbReference type="InterPro" id="IPR002885">
    <property type="entry name" value="PPR_rpt"/>
</dbReference>
<accession>A0A8S1ZI14</accession>
<dbReference type="PANTHER" id="PTHR45717:SF8">
    <property type="entry name" value="OS01G0301000 PROTEIN"/>
    <property type="match status" value="1"/>
</dbReference>
<keyword evidence="9" id="KW-0812">Transmembrane</keyword>
<dbReference type="EMBL" id="LR999451">
    <property type="protein sequence ID" value="CAE5956336.1"/>
    <property type="molecule type" value="Genomic_DNA"/>
</dbReference>